<organism evidence="7 8">
    <name type="scientific">Candidatus Borkfalkia faecigallinarum</name>
    <dbReference type="NCBI Taxonomy" id="2838509"/>
    <lineage>
        <taxon>Bacteria</taxon>
        <taxon>Bacillati</taxon>
        <taxon>Bacillota</taxon>
        <taxon>Clostridia</taxon>
        <taxon>Christensenellales</taxon>
        <taxon>Christensenellaceae</taxon>
        <taxon>Candidatus Borkfalkia</taxon>
    </lineage>
</organism>
<gene>
    <name evidence="7" type="primary">ylqF</name>
    <name evidence="7" type="ORF">H9737_04470</name>
</gene>
<reference evidence="7" key="1">
    <citation type="journal article" date="2021" name="PeerJ">
        <title>Extensive microbial diversity within the chicken gut microbiome revealed by metagenomics and culture.</title>
        <authorList>
            <person name="Gilroy R."/>
            <person name="Ravi A."/>
            <person name="Getino M."/>
            <person name="Pursley I."/>
            <person name="Horton D.L."/>
            <person name="Alikhan N.F."/>
            <person name="Baker D."/>
            <person name="Gharbi K."/>
            <person name="Hall N."/>
            <person name="Watson M."/>
            <person name="Adriaenssens E.M."/>
            <person name="Foster-Nyarko E."/>
            <person name="Jarju S."/>
            <person name="Secka A."/>
            <person name="Antonio M."/>
            <person name="Oren A."/>
            <person name="Chaudhuri R.R."/>
            <person name="La Ragione R."/>
            <person name="Hildebrand F."/>
            <person name="Pallen M.J."/>
        </authorList>
    </citation>
    <scope>NUCLEOTIDE SEQUENCE</scope>
    <source>
        <strain evidence="7">26628</strain>
    </source>
</reference>
<feature type="domain" description="G" evidence="6">
    <location>
        <begin position="124"/>
        <end position="199"/>
    </location>
</feature>
<dbReference type="InterPro" id="IPR023179">
    <property type="entry name" value="GTP-bd_ortho_bundle_sf"/>
</dbReference>
<dbReference type="GO" id="GO:0005525">
    <property type="term" value="F:GTP binding"/>
    <property type="evidence" value="ECO:0007669"/>
    <property type="project" value="UniProtKB-KW"/>
</dbReference>
<dbReference type="GO" id="GO:0003924">
    <property type="term" value="F:GTPase activity"/>
    <property type="evidence" value="ECO:0007669"/>
    <property type="project" value="TreeGrafter"/>
</dbReference>
<sequence>MKHIQWFPGHMTKAMRMMEEQVKLVDGVLFILDARAPLATRNKALETLLGGKPVLFILNKADLADEGRTAAFCTQMERAGEANVCCTATSPAAARLICARIPRLLREKLARDAAKGVTRPPRLLVAGIPNTGKSTVINALSGAKRAVTGDKAGVTRGKQWIRCAGFELLDTPGTMPPAFEDQTLARRLAYIGSINDDILDMDDVALELLRELLASYPANLAARYGEGDYSSPLAAFEHICRRRGFLLRGGEADYERGAKAIVDDFRKGRIGRITLDAPAGEQAGAEEA</sequence>
<dbReference type="InterPro" id="IPR006073">
    <property type="entry name" value="GTP-bd"/>
</dbReference>
<evidence type="ECO:0000256" key="5">
    <source>
        <dbReference type="PIRSR" id="PIRSR006230-1"/>
    </source>
</evidence>
<name>A0A9D2ARY1_9FIRM</name>
<feature type="binding site" evidence="5">
    <location>
        <begin position="130"/>
        <end position="135"/>
    </location>
    <ligand>
        <name>GTP</name>
        <dbReference type="ChEBI" id="CHEBI:37565"/>
    </ligand>
</feature>
<evidence type="ECO:0000313" key="8">
    <source>
        <dbReference type="Proteomes" id="UP000824249"/>
    </source>
</evidence>
<dbReference type="Gene3D" id="1.10.1580.10">
    <property type="match status" value="1"/>
</dbReference>
<reference evidence="7" key="2">
    <citation type="submission" date="2021-04" db="EMBL/GenBank/DDBJ databases">
        <authorList>
            <person name="Gilroy R."/>
        </authorList>
    </citation>
    <scope>NUCLEOTIDE SEQUENCE</scope>
    <source>
        <strain evidence="7">26628</strain>
    </source>
</reference>
<dbReference type="NCBIfam" id="TIGR03596">
    <property type="entry name" value="GTPase_YlqF"/>
    <property type="match status" value="1"/>
</dbReference>
<keyword evidence="2 4" id="KW-0547">Nucleotide-binding</keyword>
<dbReference type="InterPro" id="IPR016478">
    <property type="entry name" value="GTPase_MTG1"/>
</dbReference>
<dbReference type="InterPro" id="IPR027417">
    <property type="entry name" value="P-loop_NTPase"/>
</dbReference>
<evidence type="ECO:0000256" key="1">
    <source>
        <dbReference type="ARBA" id="ARBA00014898"/>
    </source>
</evidence>
<evidence type="ECO:0000313" key="7">
    <source>
        <dbReference type="EMBL" id="HIX46929.1"/>
    </source>
</evidence>
<dbReference type="InterPro" id="IPR019991">
    <property type="entry name" value="GTP-bd_ribosome_bgen"/>
</dbReference>
<comment type="caution">
    <text evidence="7">The sequence shown here is derived from an EMBL/GenBank/DDBJ whole genome shotgun (WGS) entry which is preliminary data.</text>
</comment>
<dbReference type="PANTHER" id="PTHR45782">
    <property type="entry name" value="MITOCHONDRIAL RIBOSOME-ASSOCIATED GTPASE 1"/>
    <property type="match status" value="1"/>
</dbReference>
<dbReference type="Pfam" id="PF01926">
    <property type="entry name" value="MMR_HSR1"/>
    <property type="match status" value="1"/>
</dbReference>
<protein>
    <recommendedName>
        <fullName evidence="1 4">Ribosome biogenesis GTPase A</fullName>
    </recommendedName>
</protein>
<proteinExistence type="inferred from homology"/>
<comment type="similarity">
    <text evidence="4">Belongs to the TRAFAC class YlqF/YawG GTPase family. MTG1 subfamily.</text>
</comment>
<dbReference type="CDD" id="cd01856">
    <property type="entry name" value="YlqF"/>
    <property type="match status" value="1"/>
</dbReference>
<dbReference type="GO" id="GO:0005737">
    <property type="term" value="C:cytoplasm"/>
    <property type="evidence" value="ECO:0007669"/>
    <property type="project" value="UniProtKB-SubCell"/>
</dbReference>
<comment type="function">
    <text evidence="4">Required for a late step of 50S ribosomal subunit assembly. Has GTPase activity.</text>
</comment>
<dbReference type="Proteomes" id="UP000824249">
    <property type="component" value="Unassembled WGS sequence"/>
</dbReference>
<dbReference type="PANTHER" id="PTHR45782:SF4">
    <property type="entry name" value="MITOCHONDRIAL RIBOSOME-ASSOCIATED GTPASE 1"/>
    <property type="match status" value="1"/>
</dbReference>
<evidence type="ECO:0000259" key="6">
    <source>
        <dbReference type="Pfam" id="PF01926"/>
    </source>
</evidence>
<feature type="binding site" evidence="5">
    <location>
        <position position="173"/>
    </location>
    <ligand>
        <name>GTP</name>
        <dbReference type="ChEBI" id="CHEBI:37565"/>
    </ligand>
</feature>
<dbReference type="SUPFAM" id="SSF52540">
    <property type="entry name" value="P-loop containing nucleoside triphosphate hydrolases"/>
    <property type="match status" value="1"/>
</dbReference>
<dbReference type="AlphaFoldDB" id="A0A9D2ARY1"/>
<accession>A0A9D2ARY1</accession>
<evidence type="ECO:0000256" key="2">
    <source>
        <dbReference type="ARBA" id="ARBA00022741"/>
    </source>
</evidence>
<keyword evidence="4" id="KW-0963">Cytoplasm</keyword>
<dbReference type="Gene3D" id="3.40.50.300">
    <property type="entry name" value="P-loop containing nucleotide triphosphate hydrolases"/>
    <property type="match status" value="1"/>
</dbReference>
<evidence type="ECO:0000256" key="3">
    <source>
        <dbReference type="ARBA" id="ARBA00023134"/>
    </source>
</evidence>
<dbReference type="GO" id="GO:0006412">
    <property type="term" value="P:translation"/>
    <property type="evidence" value="ECO:0007669"/>
    <property type="project" value="TreeGrafter"/>
</dbReference>
<keyword evidence="3 4" id="KW-0342">GTP-binding</keyword>
<dbReference type="PIRSF" id="PIRSF006230">
    <property type="entry name" value="MG442"/>
    <property type="match status" value="1"/>
</dbReference>
<evidence type="ECO:0000256" key="4">
    <source>
        <dbReference type="PIRNR" id="PIRNR006230"/>
    </source>
</evidence>
<comment type="subcellular location">
    <subcellularLocation>
        <location evidence="4">Cytoplasm</location>
    </subcellularLocation>
</comment>
<dbReference type="PRINTS" id="PR00326">
    <property type="entry name" value="GTP1OBG"/>
</dbReference>
<feature type="binding site" evidence="5">
    <location>
        <begin position="59"/>
        <end position="62"/>
    </location>
    <ligand>
        <name>GTP</name>
        <dbReference type="ChEBI" id="CHEBI:37565"/>
    </ligand>
</feature>
<dbReference type="EMBL" id="DXFD01000066">
    <property type="protein sequence ID" value="HIX46929.1"/>
    <property type="molecule type" value="Genomic_DNA"/>
</dbReference>